<accession>A0A7V6U233</accession>
<proteinExistence type="predicted"/>
<evidence type="ECO:0000313" key="2">
    <source>
        <dbReference type="EMBL" id="HHV70432.1"/>
    </source>
</evidence>
<sequence length="74" mass="8337">MGVTRLMARKLGSYRRAVVASPDYLRRNGVPEKPEDLARYSCLVYRFPTTGKLDRCVSEGKMKSSKPTSPPAWC</sequence>
<protein>
    <recommendedName>
        <fullName evidence="1">LysR substrate-binding domain-containing protein</fullName>
    </recommendedName>
</protein>
<evidence type="ECO:0000259" key="1">
    <source>
        <dbReference type="Pfam" id="PF03466"/>
    </source>
</evidence>
<dbReference type="InterPro" id="IPR005119">
    <property type="entry name" value="LysR_subst-bd"/>
</dbReference>
<dbReference type="RefSeq" id="WP_100650678.1">
    <property type="nucleotide sequence ID" value="NZ_CP122439.1"/>
</dbReference>
<reference evidence="2 3" key="1">
    <citation type="journal article" date="2020" name="Biotechnol. Biofuels">
        <title>New insights from the biogas microbiome by comprehensive genome-resolved metagenomics of nearly 1600 species originating from multiple anaerobic digesters.</title>
        <authorList>
            <person name="Campanaro S."/>
            <person name="Treu L."/>
            <person name="Rodriguez-R L.M."/>
            <person name="Kovalovszki A."/>
            <person name="Ziels R.M."/>
            <person name="Maus I."/>
            <person name="Zhu X."/>
            <person name="Kougias P.G."/>
            <person name="Basile A."/>
            <person name="Luo G."/>
            <person name="Schluter A."/>
            <person name="Konstantinidis K.T."/>
            <person name="Angelidaki I."/>
        </authorList>
    </citation>
    <scope>NUCLEOTIDE SEQUENCE [LARGE SCALE GENOMIC DNA]</scope>
    <source>
        <strain evidence="2">AS04akNAM_66</strain>
    </source>
</reference>
<dbReference type="Proteomes" id="UP000551563">
    <property type="component" value="Unassembled WGS sequence"/>
</dbReference>
<evidence type="ECO:0000313" key="3">
    <source>
        <dbReference type="Proteomes" id="UP000551563"/>
    </source>
</evidence>
<dbReference type="Pfam" id="PF03466">
    <property type="entry name" value="LysR_substrate"/>
    <property type="match status" value="1"/>
</dbReference>
<feature type="domain" description="LysR substrate-binding" evidence="1">
    <location>
        <begin position="5"/>
        <end position="48"/>
    </location>
</feature>
<name>A0A7V6U233_9HYPH</name>
<dbReference type="Gene3D" id="3.40.190.10">
    <property type="entry name" value="Periplasmic binding protein-like II"/>
    <property type="match status" value="1"/>
</dbReference>
<dbReference type="SUPFAM" id="SSF53850">
    <property type="entry name" value="Periplasmic binding protein-like II"/>
    <property type="match status" value="1"/>
</dbReference>
<dbReference type="EMBL" id="DUMN01000653">
    <property type="protein sequence ID" value="HHV70432.1"/>
    <property type="molecule type" value="Genomic_DNA"/>
</dbReference>
<gene>
    <name evidence="2" type="ORF">GXX48_22795</name>
</gene>
<comment type="caution">
    <text evidence="2">The sequence shown here is derived from an EMBL/GenBank/DDBJ whole genome shotgun (WGS) entry which is preliminary data.</text>
</comment>
<dbReference type="AlphaFoldDB" id="A0A7V6U233"/>
<organism evidence="2 3">
    <name type="scientific">Brucella intermedia</name>
    <dbReference type="NCBI Taxonomy" id="94625"/>
    <lineage>
        <taxon>Bacteria</taxon>
        <taxon>Pseudomonadati</taxon>
        <taxon>Pseudomonadota</taxon>
        <taxon>Alphaproteobacteria</taxon>
        <taxon>Hyphomicrobiales</taxon>
        <taxon>Brucellaceae</taxon>
        <taxon>Brucella/Ochrobactrum group</taxon>
        <taxon>Brucella</taxon>
    </lineage>
</organism>